<sequence>MEQKRRQVAWRDERPRRQKKRVARRRRIMIAYMVRGIVAVILAVMVLLMICGCLYIKDFFRGDKDTDRKAESDKGTVSHVEEETETIGEIKEDTRYKIMLDAGHGGTDGGTEKQAAVEKDINLAIVLEMKELLENKSIRVALTRDRDVFMSLEDRVRAAEEAGADLFLSVHCNYYEKDSSISGLECYYCKGASEGRDYAEKIITEIEERGNIVSRNAKPADYYVLKNTSIPAVLVEVGYLSNYNERTNLMTEEYQERIAIELVEGVVKGFESKSNHLSV</sequence>
<dbReference type="SUPFAM" id="SSF53187">
    <property type="entry name" value="Zn-dependent exopeptidases"/>
    <property type="match status" value="1"/>
</dbReference>
<dbReference type="GO" id="GO:0009253">
    <property type="term" value="P:peptidoglycan catabolic process"/>
    <property type="evidence" value="ECO:0007669"/>
    <property type="project" value="InterPro"/>
</dbReference>
<keyword evidence="1 4" id="KW-0378">Hydrolase</keyword>
<reference evidence="4 5" key="1">
    <citation type="submission" date="2018-06" db="EMBL/GenBank/DDBJ databases">
        <authorList>
            <consortium name="Pathogen Informatics"/>
            <person name="Doyle S."/>
        </authorList>
    </citation>
    <scope>NUCLEOTIDE SEQUENCE [LARGE SCALE GENOMIC DNA]</scope>
    <source>
        <strain evidence="4 5">NCTC11224</strain>
    </source>
</reference>
<dbReference type="EC" id="3.5.1.28" evidence="4"/>
<accession>A0A2X2W8Y8</accession>
<dbReference type="RefSeq" id="WP_112481638.1">
    <property type="nucleotide sequence ID" value="NZ_JAIWZC010000001.1"/>
</dbReference>
<evidence type="ECO:0000313" key="5">
    <source>
        <dbReference type="Proteomes" id="UP000251853"/>
    </source>
</evidence>
<dbReference type="InterPro" id="IPR050695">
    <property type="entry name" value="N-acetylmuramoyl_amidase_3"/>
</dbReference>
<keyword evidence="5" id="KW-1185">Reference proteome</keyword>
<dbReference type="GO" id="GO:0030288">
    <property type="term" value="C:outer membrane-bounded periplasmic space"/>
    <property type="evidence" value="ECO:0007669"/>
    <property type="project" value="TreeGrafter"/>
</dbReference>
<proteinExistence type="predicted"/>
<dbReference type="Gene3D" id="3.40.630.40">
    <property type="entry name" value="Zn-dependent exopeptidases"/>
    <property type="match status" value="1"/>
</dbReference>
<feature type="transmembrane region" description="Helical" evidence="2">
    <location>
        <begin position="29"/>
        <end position="50"/>
    </location>
</feature>
<dbReference type="PANTHER" id="PTHR30404">
    <property type="entry name" value="N-ACETYLMURAMOYL-L-ALANINE AMIDASE"/>
    <property type="match status" value="1"/>
</dbReference>
<feature type="domain" description="MurNAc-LAA" evidence="3">
    <location>
        <begin position="156"/>
        <end position="267"/>
    </location>
</feature>
<organism evidence="4 5">
    <name type="scientific">Enterocloster clostridioformis</name>
    <dbReference type="NCBI Taxonomy" id="1531"/>
    <lineage>
        <taxon>Bacteria</taxon>
        <taxon>Bacillati</taxon>
        <taxon>Bacillota</taxon>
        <taxon>Clostridia</taxon>
        <taxon>Lachnospirales</taxon>
        <taxon>Lachnospiraceae</taxon>
        <taxon>Enterocloster</taxon>
    </lineage>
</organism>
<dbReference type="InterPro" id="IPR002508">
    <property type="entry name" value="MurNAc-LAA_cat"/>
</dbReference>
<dbReference type="CDD" id="cd02696">
    <property type="entry name" value="MurNAc-LAA"/>
    <property type="match status" value="1"/>
</dbReference>
<name>A0A2X2W8Y8_9FIRM</name>
<dbReference type="EMBL" id="UAVW01000003">
    <property type="protein sequence ID" value="SQB10139.1"/>
    <property type="molecule type" value="Genomic_DNA"/>
</dbReference>
<keyword evidence="2" id="KW-0812">Transmembrane</keyword>
<dbReference type="SMART" id="SM00646">
    <property type="entry name" value="Ami_3"/>
    <property type="match status" value="1"/>
</dbReference>
<dbReference type="Proteomes" id="UP000251853">
    <property type="component" value="Unassembled WGS sequence"/>
</dbReference>
<evidence type="ECO:0000313" key="4">
    <source>
        <dbReference type="EMBL" id="SQB10139.1"/>
    </source>
</evidence>
<dbReference type="PANTHER" id="PTHR30404:SF0">
    <property type="entry name" value="N-ACETYLMURAMOYL-L-ALANINE AMIDASE AMIC"/>
    <property type="match status" value="1"/>
</dbReference>
<keyword evidence="2" id="KW-0472">Membrane</keyword>
<dbReference type="Pfam" id="PF01520">
    <property type="entry name" value="Amidase_3"/>
    <property type="match status" value="1"/>
</dbReference>
<evidence type="ECO:0000259" key="3">
    <source>
        <dbReference type="SMART" id="SM00646"/>
    </source>
</evidence>
<keyword evidence="2" id="KW-1133">Transmembrane helix</keyword>
<dbReference type="GO" id="GO:0008745">
    <property type="term" value="F:N-acetylmuramoyl-L-alanine amidase activity"/>
    <property type="evidence" value="ECO:0007669"/>
    <property type="project" value="UniProtKB-EC"/>
</dbReference>
<evidence type="ECO:0000256" key="2">
    <source>
        <dbReference type="SAM" id="Phobius"/>
    </source>
</evidence>
<evidence type="ECO:0000256" key="1">
    <source>
        <dbReference type="ARBA" id="ARBA00022801"/>
    </source>
</evidence>
<gene>
    <name evidence="4" type="primary">cwlC_1</name>
    <name evidence="4" type="ORF">NCTC11224_01446</name>
</gene>
<dbReference type="AlphaFoldDB" id="A0A2X2W8Y8"/>
<protein>
    <submittedName>
        <fullName evidence="4">N-acetylmuramoyl-L-alanine amidase</fullName>
        <ecNumber evidence="4">3.5.1.28</ecNumber>
    </submittedName>
</protein>